<evidence type="ECO:0000313" key="1">
    <source>
        <dbReference type="EMBL" id="MCY9596929.1"/>
    </source>
</evidence>
<organism evidence="1 2">
    <name type="scientific">Paenibacillus chitinolyticus</name>
    <dbReference type="NCBI Taxonomy" id="79263"/>
    <lineage>
        <taxon>Bacteria</taxon>
        <taxon>Bacillati</taxon>
        <taxon>Bacillota</taxon>
        <taxon>Bacilli</taxon>
        <taxon>Bacillales</taxon>
        <taxon>Paenibacillaceae</taxon>
        <taxon>Paenibacillus</taxon>
    </lineage>
</organism>
<name>A0ABT4FIS9_9BACL</name>
<comment type="caution">
    <text evidence="1">The sequence shown here is derived from an EMBL/GenBank/DDBJ whole genome shotgun (WGS) entry which is preliminary data.</text>
</comment>
<dbReference type="Proteomes" id="UP001527202">
    <property type="component" value="Unassembled WGS sequence"/>
</dbReference>
<protein>
    <submittedName>
        <fullName evidence="1">Uncharacterized protein</fullName>
    </submittedName>
</protein>
<evidence type="ECO:0000313" key="2">
    <source>
        <dbReference type="Proteomes" id="UP001527202"/>
    </source>
</evidence>
<gene>
    <name evidence="1" type="ORF">M5X16_14215</name>
</gene>
<dbReference type="EMBL" id="JAMDMJ010000015">
    <property type="protein sequence ID" value="MCY9596929.1"/>
    <property type="molecule type" value="Genomic_DNA"/>
</dbReference>
<proteinExistence type="predicted"/>
<dbReference type="GeneID" id="95379121"/>
<dbReference type="RefSeq" id="WP_241688702.1">
    <property type="nucleotide sequence ID" value="NZ_CP026520.1"/>
</dbReference>
<accession>A0ABT4FIS9</accession>
<reference evidence="1 2" key="1">
    <citation type="submission" date="2022-05" db="EMBL/GenBank/DDBJ databases">
        <title>Genome Sequencing of Bee-Associated Microbes.</title>
        <authorList>
            <person name="Dunlap C."/>
        </authorList>
    </citation>
    <scope>NUCLEOTIDE SEQUENCE [LARGE SCALE GENOMIC DNA]</scope>
    <source>
        <strain evidence="1 2">NRRL B-23120</strain>
    </source>
</reference>
<keyword evidence="2" id="KW-1185">Reference proteome</keyword>
<sequence length="118" mass="13209">MPGALFKENIRMETGITWEEWVVKLQRSVNELWSHEEIRDHICRCYGVSGEWGEWLAAMYAPYLGRTPVGVTKDAGVQIGVRKTAAISVPLAWNYLTSREGLALWIGSVSAFPLEKGA</sequence>